<comment type="similarity">
    <text evidence="1">Belongs to the tRNA-intron endonuclease family.</text>
</comment>
<dbReference type="OrthoDB" id="48041at2759"/>
<evidence type="ECO:0000256" key="3">
    <source>
        <dbReference type="ARBA" id="ARBA00022694"/>
    </source>
</evidence>
<dbReference type="CDD" id="cd22363">
    <property type="entry name" value="tRNA-intron_lyase_C"/>
    <property type="match status" value="1"/>
</dbReference>
<evidence type="ECO:0000256" key="1">
    <source>
        <dbReference type="ARBA" id="ARBA00008078"/>
    </source>
</evidence>
<name>A0A813M7V5_9BILA</name>
<dbReference type="InterPro" id="IPR036167">
    <property type="entry name" value="tRNA_intron_Endo_cat-like_sf"/>
</dbReference>
<dbReference type="PANTHER" id="PTHR13070">
    <property type="entry name" value="TRNA-SPLICING ENDONUCLEASE SUBUNIT SEN34-RELATED"/>
    <property type="match status" value="1"/>
</dbReference>
<evidence type="ECO:0000313" key="7">
    <source>
        <dbReference type="EMBL" id="CAF0715419.1"/>
    </source>
</evidence>
<dbReference type="Proteomes" id="UP000663879">
    <property type="component" value="Unassembled WGS sequence"/>
</dbReference>
<reference evidence="7" key="1">
    <citation type="submission" date="2021-02" db="EMBL/GenBank/DDBJ databases">
        <authorList>
            <person name="Nowell W R."/>
        </authorList>
    </citation>
    <scope>NUCLEOTIDE SEQUENCE</scope>
    <source>
        <strain evidence="7">Ploen Becks lab</strain>
    </source>
</reference>
<feature type="domain" description="tRNA intron endonuclease catalytic" evidence="6">
    <location>
        <begin position="240"/>
        <end position="316"/>
    </location>
</feature>
<dbReference type="PANTHER" id="PTHR13070:SF0">
    <property type="entry name" value="TRNA-SPLICING ENDONUCLEASE SUBUNIT SEN34"/>
    <property type="match status" value="1"/>
</dbReference>
<evidence type="ECO:0000259" key="6">
    <source>
        <dbReference type="Pfam" id="PF01974"/>
    </source>
</evidence>
<dbReference type="EC" id="4.6.1.16" evidence="2"/>
<comment type="catalytic activity">
    <reaction evidence="5">
        <text>pretRNA = a 3'-half-tRNA molecule with a 5'-OH end + a 5'-half-tRNA molecule with a 2',3'-cyclic phosphate end + an intron with a 2',3'-cyclic phosphate and a 5'-hydroxyl terminus.</text>
        <dbReference type="EC" id="4.6.1.16"/>
    </reaction>
</comment>
<dbReference type="GO" id="GO:0003676">
    <property type="term" value="F:nucleic acid binding"/>
    <property type="evidence" value="ECO:0007669"/>
    <property type="project" value="InterPro"/>
</dbReference>
<gene>
    <name evidence="7" type="ORF">OXX778_LOCUS1578</name>
</gene>
<dbReference type="GO" id="GO:0000213">
    <property type="term" value="F:tRNA-intron lyase activity"/>
    <property type="evidence" value="ECO:0007669"/>
    <property type="project" value="UniProtKB-EC"/>
</dbReference>
<evidence type="ECO:0000256" key="4">
    <source>
        <dbReference type="ARBA" id="ARBA00023239"/>
    </source>
</evidence>
<dbReference type="InterPro" id="IPR011856">
    <property type="entry name" value="tRNA_endonuc-like_dom_sf"/>
</dbReference>
<dbReference type="AlphaFoldDB" id="A0A813M7V5"/>
<dbReference type="GO" id="GO:0000379">
    <property type="term" value="P:tRNA-type intron splice site recognition and cleavage"/>
    <property type="evidence" value="ECO:0007669"/>
    <property type="project" value="TreeGrafter"/>
</dbReference>
<dbReference type="GO" id="GO:0005634">
    <property type="term" value="C:nucleus"/>
    <property type="evidence" value="ECO:0007669"/>
    <property type="project" value="UniProtKB-ARBA"/>
</dbReference>
<keyword evidence="8" id="KW-1185">Reference proteome</keyword>
<keyword evidence="3" id="KW-0819">tRNA processing</keyword>
<accession>A0A813M7V5</accession>
<keyword evidence="4" id="KW-0456">Lyase</keyword>
<dbReference type="InterPro" id="IPR006677">
    <property type="entry name" value="tRNA_intron_Endonuc_cat-like"/>
</dbReference>
<comment type="caution">
    <text evidence="7">The sequence shown here is derived from an EMBL/GenBank/DDBJ whole genome shotgun (WGS) entry which is preliminary data.</text>
</comment>
<dbReference type="Gene3D" id="3.40.1350.10">
    <property type="match status" value="1"/>
</dbReference>
<sequence>MFQSRIKIHLLNTESDSNLKYSFLIFDSDQSNYLKESKRICLRKIGDWCISSINNQSIQPSPPFQLALEEVCLLIDLFEQEVCLEKNIYPNLQSVELIDEFQQLKTEYNSYLENLNSSQIEKFKTTRRQQMLSKKDQILEGKRKKLIAQMTQIESNMQRSTLSGEEIDKLKLQKNDLEYNLENLELIFLKDLEKMNKSDLVFNEIELFLKTPDFYEKFFKREMIPIKEFKLLNRDFMNTCKYTTFKFLYSQGYYLTSGAKFGGDFLVYPGDPVNFHSQFILVCFDDLNEYNKLTLKQLITYARMATTVKKTFLISLLTLDNLSNRCCSILLNDSKSYLNFLSLNWSHI</sequence>
<organism evidence="7 8">
    <name type="scientific">Brachionus calyciflorus</name>
    <dbReference type="NCBI Taxonomy" id="104777"/>
    <lineage>
        <taxon>Eukaryota</taxon>
        <taxon>Metazoa</taxon>
        <taxon>Spiralia</taxon>
        <taxon>Gnathifera</taxon>
        <taxon>Rotifera</taxon>
        <taxon>Eurotatoria</taxon>
        <taxon>Monogononta</taxon>
        <taxon>Pseudotrocha</taxon>
        <taxon>Ploima</taxon>
        <taxon>Brachionidae</taxon>
        <taxon>Brachionus</taxon>
    </lineage>
</organism>
<protein>
    <recommendedName>
        <fullName evidence="2">tRNA-intron lyase</fullName>
        <ecNumber evidence="2">4.6.1.16</ecNumber>
    </recommendedName>
</protein>
<evidence type="ECO:0000313" key="8">
    <source>
        <dbReference type="Proteomes" id="UP000663879"/>
    </source>
</evidence>
<evidence type="ECO:0000256" key="2">
    <source>
        <dbReference type="ARBA" id="ARBA00012573"/>
    </source>
</evidence>
<dbReference type="SUPFAM" id="SSF53032">
    <property type="entry name" value="tRNA-intron endonuclease catalytic domain-like"/>
    <property type="match status" value="1"/>
</dbReference>
<proteinExistence type="inferred from homology"/>
<evidence type="ECO:0000256" key="5">
    <source>
        <dbReference type="ARBA" id="ARBA00034031"/>
    </source>
</evidence>
<dbReference type="Pfam" id="PF01974">
    <property type="entry name" value="tRNA_int_endo"/>
    <property type="match status" value="1"/>
</dbReference>
<dbReference type="EMBL" id="CAJNOC010000105">
    <property type="protein sequence ID" value="CAF0715419.1"/>
    <property type="molecule type" value="Genomic_DNA"/>
</dbReference>